<gene>
    <name evidence="2" type="ORF">SAMN04488557_0187</name>
</gene>
<reference evidence="3" key="1">
    <citation type="submission" date="2016-10" db="EMBL/GenBank/DDBJ databases">
        <authorList>
            <person name="Varghese N."/>
            <person name="Submissions S."/>
        </authorList>
    </citation>
    <scope>NUCLEOTIDE SEQUENCE [LARGE SCALE GENOMIC DNA]</scope>
    <source>
        <strain evidence="3">DSM 1565</strain>
    </source>
</reference>
<dbReference type="AlphaFoldDB" id="A0A1I7MTX3"/>
<organism evidence="2 3">
    <name type="scientific">Hyphomicrobium facile</name>
    <dbReference type="NCBI Taxonomy" id="51670"/>
    <lineage>
        <taxon>Bacteria</taxon>
        <taxon>Pseudomonadati</taxon>
        <taxon>Pseudomonadota</taxon>
        <taxon>Alphaproteobacteria</taxon>
        <taxon>Hyphomicrobiales</taxon>
        <taxon>Hyphomicrobiaceae</taxon>
        <taxon>Hyphomicrobium</taxon>
    </lineage>
</organism>
<feature type="compositionally biased region" description="Basic residues" evidence="1">
    <location>
        <begin position="62"/>
        <end position="71"/>
    </location>
</feature>
<feature type="region of interest" description="Disordered" evidence="1">
    <location>
        <begin position="27"/>
        <end position="174"/>
    </location>
</feature>
<name>A0A1I7MTX3_9HYPH</name>
<accession>A0A1I7MTX3</accession>
<sequence length="174" mass="18070">MRKVGDGLSTPCLVALVQEGEITKEDVERHNVAKGGKTSAKNVADNAGAKAADDPKDVSKKNAQKKPKIAKTKIATDPANAKKVSKKAKAGSKALPEKPVKKADKNVKKTKKSASANTNPGGPNKGIGKKLSTAKNKKSVTKPAGAKPSATKASSKMSVKKVKKAKKVPEEQAP</sequence>
<evidence type="ECO:0000313" key="3">
    <source>
        <dbReference type="Proteomes" id="UP000199423"/>
    </source>
</evidence>
<feature type="compositionally biased region" description="Basic and acidic residues" evidence="1">
    <location>
        <begin position="51"/>
        <end position="60"/>
    </location>
</feature>
<evidence type="ECO:0000313" key="2">
    <source>
        <dbReference type="EMBL" id="SFV25843.1"/>
    </source>
</evidence>
<feature type="compositionally biased region" description="Basic and acidic residues" evidence="1">
    <location>
        <begin position="95"/>
        <end position="107"/>
    </location>
</feature>
<dbReference type="EMBL" id="FPCH01000001">
    <property type="protein sequence ID" value="SFV25843.1"/>
    <property type="molecule type" value="Genomic_DNA"/>
</dbReference>
<keyword evidence="3" id="KW-1185">Reference proteome</keyword>
<dbReference type="RefSeq" id="WP_092862957.1">
    <property type="nucleotide sequence ID" value="NZ_FPCH01000001.1"/>
</dbReference>
<dbReference type="Proteomes" id="UP000199423">
    <property type="component" value="Unassembled WGS sequence"/>
</dbReference>
<proteinExistence type="predicted"/>
<protein>
    <submittedName>
        <fullName evidence="2">1,4-alpha-glucan branching enzyme</fullName>
    </submittedName>
</protein>
<feature type="compositionally biased region" description="Low complexity" evidence="1">
    <location>
        <begin position="72"/>
        <end position="82"/>
    </location>
</feature>
<feature type="compositionally biased region" description="Low complexity" evidence="1">
    <location>
        <begin position="113"/>
        <end position="122"/>
    </location>
</feature>
<evidence type="ECO:0000256" key="1">
    <source>
        <dbReference type="SAM" id="MobiDB-lite"/>
    </source>
</evidence>